<dbReference type="EMBL" id="BSTX01000003">
    <property type="protein sequence ID" value="GLZ79721.1"/>
    <property type="molecule type" value="Genomic_DNA"/>
</dbReference>
<evidence type="ECO:0000313" key="3">
    <source>
        <dbReference type="Proteomes" id="UP001165079"/>
    </source>
</evidence>
<organism evidence="2 3">
    <name type="scientific">Actinorhabdospora filicis</name>
    <dbReference type="NCBI Taxonomy" id="1785913"/>
    <lineage>
        <taxon>Bacteria</taxon>
        <taxon>Bacillati</taxon>
        <taxon>Actinomycetota</taxon>
        <taxon>Actinomycetes</taxon>
        <taxon>Micromonosporales</taxon>
        <taxon>Micromonosporaceae</taxon>
        <taxon>Actinorhabdospora</taxon>
    </lineage>
</organism>
<dbReference type="InterPro" id="IPR015424">
    <property type="entry name" value="PyrdxlP-dep_Trfase"/>
</dbReference>
<dbReference type="InterPro" id="IPR015421">
    <property type="entry name" value="PyrdxlP-dep_Trfase_major"/>
</dbReference>
<dbReference type="PANTHER" id="PTHR43586">
    <property type="entry name" value="CYSTEINE DESULFURASE"/>
    <property type="match status" value="1"/>
</dbReference>
<comment type="caution">
    <text evidence="2">The sequence shown here is derived from an EMBL/GenBank/DDBJ whole genome shotgun (WGS) entry which is preliminary data.</text>
</comment>
<dbReference type="SUPFAM" id="SSF53383">
    <property type="entry name" value="PLP-dependent transferases"/>
    <property type="match status" value="1"/>
</dbReference>
<dbReference type="GO" id="GO:0008483">
    <property type="term" value="F:transaminase activity"/>
    <property type="evidence" value="ECO:0007669"/>
    <property type="project" value="UniProtKB-KW"/>
</dbReference>
<dbReference type="AlphaFoldDB" id="A0A9W6SS34"/>
<evidence type="ECO:0000313" key="2">
    <source>
        <dbReference type="EMBL" id="GLZ79721.1"/>
    </source>
</evidence>
<name>A0A9W6SS34_9ACTN</name>
<protein>
    <submittedName>
        <fullName evidence="2">Aminotransferase class V</fullName>
    </submittedName>
</protein>
<keyword evidence="3" id="KW-1185">Reference proteome</keyword>
<proteinExistence type="predicted"/>
<dbReference type="Pfam" id="PF00266">
    <property type="entry name" value="Aminotran_5"/>
    <property type="match status" value="1"/>
</dbReference>
<evidence type="ECO:0000259" key="1">
    <source>
        <dbReference type="Pfam" id="PF00266"/>
    </source>
</evidence>
<keyword evidence="2" id="KW-0808">Transferase</keyword>
<dbReference type="Gene3D" id="3.90.1150.10">
    <property type="entry name" value="Aspartate Aminotransferase, domain 1"/>
    <property type="match status" value="1"/>
</dbReference>
<accession>A0A9W6SS34</accession>
<dbReference type="InterPro" id="IPR000192">
    <property type="entry name" value="Aminotrans_V_dom"/>
</dbReference>
<dbReference type="PANTHER" id="PTHR43586:SF21">
    <property type="entry name" value="PYRIDOXAL PHOSPHATE (PLP)-DEPENDENT ASPARTATE AMINOTRANSFERASE SUPERFAMILY"/>
    <property type="match status" value="1"/>
</dbReference>
<gene>
    <name evidence="2" type="ORF">Afil01_45280</name>
</gene>
<dbReference type="InterPro" id="IPR015422">
    <property type="entry name" value="PyrdxlP-dep_Trfase_small"/>
</dbReference>
<dbReference type="Gene3D" id="3.40.640.10">
    <property type="entry name" value="Type I PLP-dependent aspartate aminotransferase-like (Major domain)"/>
    <property type="match status" value="1"/>
</dbReference>
<dbReference type="Proteomes" id="UP001165079">
    <property type="component" value="Unassembled WGS sequence"/>
</dbReference>
<feature type="domain" description="Aminotransferase class V" evidence="1">
    <location>
        <begin position="55"/>
        <end position="290"/>
    </location>
</feature>
<keyword evidence="2" id="KW-0032">Aminotransferase</keyword>
<sequence>MTMTFEEARALFTPETVYLNSATYGLAPRTASEALAAHENERRGGRFSVPPVDALVAGCRENFARLIGVPADQVAMGSHASPLIGLVAASLPDDAVVLAAEEEFNSLLFPFLVARARGVTVRVVPLERLADSLTGDVTMVAVSAAQSSDGRVAPFAALAEARARFGTRILVDATQAAGWLPLPVGDLDYVIAAGYKWLLAPRGTAYLWGTPEALARVTPTQSGWYAGDDPWQSLYGPPLRLAPDARRFDLSPIWPAIIGGAPALDLLAALGVDRIHAHNLGLANAFREGLGLAASDSAIVSVPVAEDVPGRLREAGVVAVQRDGRMRFSFHLYNTESDVETALKAVRG</sequence>
<reference evidence="2" key="1">
    <citation type="submission" date="2023-03" db="EMBL/GenBank/DDBJ databases">
        <title>Actinorhabdospora filicis NBRC 111898.</title>
        <authorList>
            <person name="Ichikawa N."/>
            <person name="Sato H."/>
            <person name="Tonouchi N."/>
        </authorList>
    </citation>
    <scope>NUCLEOTIDE SEQUENCE</scope>
    <source>
        <strain evidence="2">NBRC 111898</strain>
    </source>
</reference>